<reference evidence="2 3" key="2">
    <citation type="submission" date="2017-10" db="EMBL/GenBank/DDBJ databases">
        <title>Genome analyses suggest a sexual origin of heterokaryosis in a supposedly ancient asexual fungus.</title>
        <authorList>
            <person name="Corradi N."/>
            <person name="Sedzielewska K."/>
            <person name="Noel J."/>
            <person name="Charron P."/>
            <person name="Farinelli L."/>
            <person name="Marton T."/>
            <person name="Kruger M."/>
            <person name="Pelin A."/>
            <person name="Brachmann A."/>
            <person name="Corradi N."/>
        </authorList>
    </citation>
    <scope>NUCLEOTIDE SEQUENCE [LARGE SCALE GENOMIC DNA]</scope>
    <source>
        <strain evidence="2 3">A1</strain>
    </source>
</reference>
<protein>
    <submittedName>
        <fullName evidence="2">Uncharacterized protein</fullName>
    </submittedName>
</protein>
<reference evidence="2 3" key="1">
    <citation type="submission" date="2017-10" db="EMBL/GenBank/DDBJ databases">
        <title>Extensive intraspecific genome diversity in a model arbuscular mycorrhizal fungus.</title>
        <authorList>
            <person name="Chen E.C.H."/>
            <person name="Morin E."/>
            <person name="Baudet D."/>
            <person name="Noel J."/>
            <person name="Ndikumana S."/>
            <person name="Charron P."/>
            <person name="St-Onge C."/>
            <person name="Giorgi J."/>
            <person name="Grigoriev I.V."/>
            <person name="Roux C."/>
            <person name="Martin F.M."/>
            <person name="Corradi N."/>
        </authorList>
    </citation>
    <scope>NUCLEOTIDE SEQUENCE [LARGE SCALE GENOMIC DNA]</scope>
    <source>
        <strain evidence="2 3">A1</strain>
    </source>
</reference>
<dbReference type="VEuPathDB" id="FungiDB:RhiirA1_461415"/>
<keyword evidence="1" id="KW-0472">Membrane</keyword>
<organism evidence="2 3">
    <name type="scientific">Rhizophagus irregularis</name>
    <dbReference type="NCBI Taxonomy" id="588596"/>
    <lineage>
        <taxon>Eukaryota</taxon>
        <taxon>Fungi</taxon>
        <taxon>Fungi incertae sedis</taxon>
        <taxon>Mucoromycota</taxon>
        <taxon>Glomeromycotina</taxon>
        <taxon>Glomeromycetes</taxon>
        <taxon>Glomerales</taxon>
        <taxon>Glomeraceae</taxon>
        <taxon>Rhizophagus</taxon>
    </lineage>
</organism>
<gene>
    <name evidence="2" type="ORF">RhiirA1_461415</name>
</gene>
<dbReference type="EMBL" id="LLXH01000567">
    <property type="protein sequence ID" value="PKC65155.1"/>
    <property type="molecule type" value="Genomic_DNA"/>
</dbReference>
<evidence type="ECO:0000313" key="2">
    <source>
        <dbReference type="EMBL" id="PKC65155.1"/>
    </source>
</evidence>
<comment type="caution">
    <text evidence="2">The sequence shown here is derived from an EMBL/GenBank/DDBJ whole genome shotgun (WGS) entry which is preliminary data.</text>
</comment>
<feature type="transmembrane region" description="Helical" evidence="1">
    <location>
        <begin position="12"/>
        <end position="30"/>
    </location>
</feature>
<name>A0A2N0RPE0_9GLOM</name>
<proteinExistence type="predicted"/>
<sequence length="220" mass="25442">MNEDTNWCFKDSLGNNIIIVLTSLYLLITLKLRNHQNRTKILNQHSTFLLYQLTAADFITNNIYTECPIINETKTTTVASYISTRVSYFCQKEHHINTMVQGFGLPQISYTMTIAEIYWLLIGDLAQLQHVNEQQIFPILKDISSRTLISIAGDYINCTQCMPKEYDKQFRHYTNLLSELIIREGAKVMFLTNKLFSEPVEELCNGSIGVITKLIFERKL</sequence>
<dbReference type="VEuPathDB" id="FungiDB:RhiirFUN_002004"/>
<dbReference type="AlphaFoldDB" id="A0A2N0RPE0"/>
<keyword evidence="1" id="KW-0812">Transmembrane</keyword>
<accession>A0A2N0RPE0</accession>
<dbReference type="Proteomes" id="UP000232688">
    <property type="component" value="Unassembled WGS sequence"/>
</dbReference>
<dbReference type="VEuPathDB" id="FungiDB:FUN_017110"/>
<keyword evidence="1" id="KW-1133">Transmembrane helix</keyword>
<evidence type="ECO:0000256" key="1">
    <source>
        <dbReference type="SAM" id="Phobius"/>
    </source>
</evidence>
<evidence type="ECO:0000313" key="3">
    <source>
        <dbReference type="Proteomes" id="UP000232688"/>
    </source>
</evidence>